<gene>
    <name evidence="2" type="ORF">QYF61_009711</name>
</gene>
<dbReference type="AlphaFoldDB" id="A0AAN7MQS2"/>
<dbReference type="Proteomes" id="UP001333110">
    <property type="component" value="Unassembled WGS sequence"/>
</dbReference>
<dbReference type="Pfam" id="PF21047">
    <property type="entry name" value="HEAT_Maestro"/>
    <property type="match status" value="1"/>
</dbReference>
<sequence length="313" mass="33876">MSVASAPQETCVSKGIQKQRGWHGLPVPGERVAAVPEQGLKRAALRCPSSSSSPPGCQQALVLCRASTLGPRPQPSSLTLRALSSHPPPPSDCSPCFQLSCGHCCQHGRAISRQSCSHCSAKQHRQGTRCDTSSRPAFGKYLQPSEKTDIVLVAVEAMTDSSIYDKEEASSILHVAMREPASWLTEVSGLWLPCPALEPFSRCSCLPPCFPPSLPNPGASGTILSHFKPQSRMGRAAVSEAAEEMAALQWQHHPHLCALQVPNIMRCIYENMECIGMASARHSLDLLLLLMTDQCPREVVTSLLKLSPSCDRY</sequence>
<dbReference type="InterPro" id="IPR048465">
    <property type="entry name" value="Maestro-like_HEAT"/>
</dbReference>
<feature type="domain" description="Maestro-like HEAT-repeats" evidence="1">
    <location>
        <begin position="237"/>
        <end position="312"/>
    </location>
</feature>
<evidence type="ECO:0000313" key="3">
    <source>
        <dbReference type="Proteomes" id="UP001333110"/>
    </source>
</evidence>
<reference evidence="2 3" key="1">
    <citation type="journal article" date="2023" name="J. Hered.">
        <title>Chromosome-level genome of the wood stork (Mycteria americana) provides insight into avian chromosome evolution.</title>
        <authorList>
            <person name="Flamio R. Jr."/>
            <person name="Ramstad K.M."/>
        </authorList>
    </citation>
    <scope>NUCLEOTIDE SEQUENCE [LARGE SCALE GENOMIC DNA]</scope>
    <source>
        <strain evidence="2">JAX WOST 10</strain>
    </source>
</reference>
<evidence type="ECO:0000259" key="1">
    <source>
        <dbReference type="Pfam" id="PF21047"/>
    </source>
</evidence>
<dbReference type="EMBL" id="JAUNZN010000021">
    <property type="protein sequence ID" value="KAK4809456.1"/>
    <property type="molecule type" value="Genomic_DNA"/>
</dbReference>
<name>A0AAN7MQS2_MYCAM</name>
<keyword evidence="3" id="KW-1185">Reference proteome</keyword>
<protein>
    <recommendedName>
        <fullName evidence="1">Maestro-like HEAT-repeats domain-containing protein</fullName>
    </recommendedName>
</protein>
<proteinExistence type="predicted"/>
<accession>A0AAN7MQS2</accession>
<evidence type="ECO:0000313" key="2">
    <source>
        <dbReference type="EMBL" id="KAK4809456.1"/>
    </source>
</evidence>
<organism evidence="2 3">
    <name type="scientific">Mycteria americana</name>
    <name type="common">Wood stork</name>
    <dbReference type="NCBI Taxonomy" id="33587"/>
    <lineage>
        <taxon>Eukaryota</taxon>
        <taxon>Metazoa</taxon>
        <taxon>Chordata</taxon>
        <taxon>Craniata</taxon>
        <taxon>Vertebrata</taxon>
        <taxon>Euteleostomi</taxon>
        <taxon>Archelosauria</taxon>
        <taxon>Archosauria</taxon>
        <taxon>Dinosauria</taxon>
        <taxon>Saurischia</taxon>
        <taxon>Theropoda</taxon>
        <taxon>Coelurosauria</taxon>
        <taxon>Aves</taxon>
        <taxon>Neognathae</taxon>
        <taxon>Neoaves</taxon>
        <taxon>Aequornithes</taxon>
        <taxon>Ciconiiformes</taxon>
        <taxon>Ciconiidae</taxon>
        <taxon>Mycteria</taxon>
    </lineage>
</organism>
<comment type="caution">
    <text evidence="2">The sequence shown here is derived from an EMBL/GenBank/DDBJ whole genome shotgun (WGS) entry which is preliminary data.</text>
</comment>